<keyword evidence="2" id="KW-1185">Reference proteome</keyword>
<comment type="caution">
    <text evidence="1">The sequence shown here is derived from an EMBL/GenBank/DDBJ whole genome shotgun (WGS) entry which is preliminary data.</text>
</comment>
<reference evidence="1 2" key="1">
    <citation type="journal article" date="2019" name="Sci. Rep.">
        <title>Orb-weaving spider Araneus ventricosus genome elucidates the spidroin gene catalogue.</title>
        <authorList>
            <person name="Kono N."/>
            <person name="Nakamura H."/>
            <person name="Ohtoshi R."/>
            <person name="Moran D.A.P."/>
            <person name="Shinohara A."/>
            <person name="Yoshida Y."/>
            <person name="Fujiwara M."/>
            <person name="Mori M."/>
            <person name="Tomita M."/>
            <person name="Arakawa K."/>
        </authorList>
    </citation>
    <scope>NUCLEOTIDE SEQUENCE [LARGE SCALE GENOMIC DNA]</scope>
</reference>
<dbReference type="AlphaFoldDB" id="A0A4Y2QSQ7"/>
<evidence type="ECO:0000313" key="1">
    <source>
        <dbReference type="EMBL" id="GBN66404.1"/>
    </source>
</evidence>
<feature type="non-terminal residue" evidence="1">
    <location>
        <position position="1"/>
    </location>
</feature>
<sequence length="118" mass="13184">EIWKLSPDARPLQFWELLDPKSVGTHVVTQITWGGQIYASVNFISLKSEYTEEIKAEVKASIAKSGAFDVDAQGNSASGDRKVKPLLVTIQKLQKVFNCGETGLFWKKMPKRTSITQK</sequence>
<organism evidence="1 2">
    <name type="scientific">Araneus ventricosus</name>
    <name type="common">Orbweaver spider</name>
    <name type="synonym">Epeira ventricosa</name>
    <dbReference type="NCBI Taxonomy" id="182803"/>
    <lineage>
        <taxon>Eukaryota</taxon>
        <taxon>Metazoa</taxon>
        <taxon>Ecdysozoa</taxon>
        <taxon>Arthropoda</taxon>
        <taxon>Chelicerata</taxon>
        <taxon>Arachnida</taxon>
        <taxon>Araneae</taxon>
        <taxon>Araneomorphae</taxon>
        <taxon>Entelegynae</taxon>
        <taxon>Araneoidea</taxon>
        <taxon>Araneidae</taxon>
        <taxon>Araneus</taxon>
    </lineage>
</organism>
<dbReference type="Proteomes" id="UP000499080">
    <property type="component" value="Unassembled WGS sequence"/>
</dbReference>
<accession>A0A4Y2QSQ7</accession>
<proteinExistence type="predicted"/>
<gene>
    <name evidence="1" type="ORF">AVEN_186315_1</name>
</gene>
<name>A0A4Y2QSQ7_ARAVE</name>
<protein>
    <submittedName>
        <fullName evidence="1">Uncharacterized protein</fullName>
    </submittedName>
</protein>
<dbReference type="OrthoDB" id="6463928at2759"/>
<dbReference type="EMBL" id="BGPR01014718">
    <property type="protein sequence ID" value="GBN66404.1"/>
    <property type="molecule type" value="Genomic_DNA"/>
</dbReference>
<evidence type="ECO:0000313" key="2">
    <source>
        <dbReference type="Proteomes" id="UP000499080"/>
    </source>
</evidence>